<evidence type="ECO:0008006" key="3">
    <source>
        <dbReference type="Google" id="ProtNLM"/>
    </source>
</evidence>
<name>A0A2U4EVF2_9SPIR</name>
<dbReference type="Proteomes" id="UP000011663">
    <property type="component" value="Unassembled WGS sequence"/>
</dbReference>
<organism evidence="1 2">
    <name type="scientific">Brachyspira hampsonii 30446</name>
    <dbReference type="NCBI Taxonomy" id="1289135"/>
    <lineage>
        <taxon>Bacteria</taxon>
        <taxon>Pseudomonadati</taxon>
        <taxon>Spirochaetota</taxon>
        <taxon>Spirochaetia</taxon>
        <taxon>Brachyspirales</taxon>
        <taxon>Brachyspiraceae</taxon>
        <taxon>Brachyspira</taxon>
    </lineage>
</organism>
<evidence type="ECO:0000313" key="2">
    <source>
        <dbReference type="Proteomes" id="UP000011663"/>
    </source>
</evidence>
<evidence type="ECO:0000313" key="1">
    <source>
        <dbReference type="EMBL" id="EKV56816.1"/>
    </source>
</evidence>
<dbReference type="AlphaFoldDB" id="A0A2U4EVF2"/>
<dbReference type="GeneID" id="66487871"/>
<dbReference type="EMBL" id="ALNZ01000026">
    <property type="protein sequence ID" value="EKV56816.1"/>
    <property type="molecule type" value="Genomic_DNA"/>
</dbReference>
<dbReference type="STRING" id="1289135.A966_07254"/>
<sequence>MIVKKDYCGFLCYSNEEYRIYKKRENEKKTMLCMIEIYCRNNHKKYHKFYNKTFGSKNICKECENIYNYASIRTDKCRFMETKTFCSACISQCYKKDMKERIKDIMHFSGKRMLFYHPIIALKHIIVMIKHNFNKNKKINFKGLI</sequence>
<reference evidence="1 2" key="1">
    <citation type="submission" date="2012-07" db="EMBL/GenBank/DDBJ databases">
        <title>Genome sequence of Brachyspira sp. 30446, isolated from a pig with mucohaemorrhagic colitis.</title>
        <authorList>
            <person name="Rubin J.E."/>
            <person name="Fernando C."/>
            <person name="Harding J.C.S."/>
            <person name="Hill J.E."/>
        </authorList>
    </citation>
    <scope>NUCLEOTIDE SEQUENCE [LARGE SCALE GENOMIC DNA]</scope>
    <source>
        <strain evidence="1 2">30446</strain>
    </source>
</reference>
<proteinExistence type="predicted"/>
<dbReference type="NCBIfam" id="NF007714">
    <property type="entry name" value="PRK10410.1-2"/>
    <property type="match status" value="1"/>
</dbReference>
<dbReference type="InterPro" id="IPR020483">
    <property type="entry name" value="Uncharacterised_YgbA"/>
</dbReference>
<dbReference type="OrthoDB" id="164329at2"/>
<dbReference type="Pfam" id="PF11756">
    <property type="entry name" value="YgbA_NO"/>
    <property type="match status" value="1"/>
</dbReference>
<accession>A0A2U4EVF2</accession>
<protein>
    <recommendedName>
        <fullName evidence="3">Cytoplasmic protein</fullName>
    </recommendedName>
</protein>
<dbReference type="RefSeq" id="WP_008723905.1">
    <property type="nucleotide sequence ID" value="NZ_JH994111.1"/>
</dbReference>
<comment type="caution">
    <text evidence="1">The sequence shown here is derived from an EMBL/GenBank/DDBJ whole genome shotgun (WGS) entry which is preliminary data.</text>
</comment>
<gene>
    <name evidence="1" type="ORF">A966_07254</name>
</gene>